<dbReference type="Proteomes" id="UP000053859">
    <property type="component" value="Unassembled WGS sequence"/>
</dbReference>
<dbReference type="InterPro" id="IPR029063">
    <property type="entry name" value="SAM-dependent_MTases_sf"/>
</dbReference>
<dbReference type="PATRIC" id="fig|146537.3.peg.4766"/>
<dbReference type="EMBL" id="DF968308">
    <property type="protein sequence ID" value="GAP49673.1"/>
    <property type="molecule type" value="Genomic_DNA"/>
</dbReference>
<evidence type="ECO:0000313" key="1">
    <source>
        <dbReference type="EMBL" id="GAP49673.1"/>
    </source>
</evidence>
<dbReference type="AlphaFoldDB" id="A0A0K8PPK6"/>
<evidence type="ECO:0008006" key="3">
    <source>
        <dbReference type="Google" id="ProtNLM"/>
    </source>
</evidence>
<keyword evidence="2" id="KW-1185">Reference proteome</keyword>
<protein>
    <recommendedName>
        <fullName evidence="3">Methyltransferase</fullName>
    </recommendedName>
</protein>
<accession>A0A0K8PPK6</accession>
<proteinExistence type="predicted"/>
<reference evidence="1" key="1">
    <citation type="journal article" date="2015" name="Genome Announc.">
        <title>Draft Genome Sequence of Thiostrepton-Producing Streptomyces azureus ATCC 14921.</title>
        <authorList>
            <person name="Sakihara K."/>
            <person name="Maeda J."/>
            <person name="Tashiro K."/>
            <person name="Fujino Y."/>
            <person name="Kuhara S."/>
            <person name="Ohshima T."/>
            <person name="Ogata S."/>
            <person name="Doi K."/>
        </authorList>
    </citation>
    <scope>NUCLEOTIDE SEQUENCE [LARGE SCALE GENOMIC DNA]</scope>
    <source>
        <strain evidence="1">ATCC14921</strain>
    </source>
</reference>
<sequence>MVAAGQCWHWLGAPKATAGIRRLLRPGGRAVIAHVGWLPLPGNVVEAPEELILSFNPAGAMGGGTGLYPR</sequence>
<dbReference type="SUPFAM" id="SSF53335">
    <property type="entry name" value="S-adenosyl-L-methionine-dependent methyltransferases"/>
    <property type="match status" value="1"/>
</dbReference>
<name>A0A0K8PPK6_STRAJ</name>
<organism evidence="1 2">
    <name type="scientific">Streptomyces azureus</name>
    <dbReference type="NCBI Taxonomy" id="146537"/>
    <lineage>
        <taxon>Bacteria</taxon>
        <taxon>Bacillati</taxon>
        <taxon>Actinomycetota</taxon>
        <taxon>Actinomycetes</taxon>
        <taxon>Kitasatosporales</taxon>
        <taxon>Streptomycetaceae</taxon>
        <taxon>Streptomyces</taxon>
    </lineage>
</organism>
<evidence type="ECO:0000313" key="2">
    <source>
        <dbReference type="Proteomes" id="UP000053859"/>
    </source>
</evidence>
<gene>
    <name evidence="1" type="ORF">SAZU_4536</name>
</gene>
<dbReference type="Gene3D" id="3.40.50.150">
    <property type="entry name" value="Vaccinia Virus protein VP39"/>
    <property type="match status" value="1"/>
</dbReference>